<dbReference type="Gene3D" id="1.20.58.300">
    <property type="entry name" value="FlgN-like"/>
    <property type="match status" value="1"/>
</dbReference>
<dbReference type="RefSeq" id="WP_086963635.1">
    <property type="nucleotide sequence ID" value="NZ_CP021376.1"/>
</dbReference>
<dbReference type="GO" id="GO:0044780">
    <property type="term" value="P:bacterial-type flagellum assembly"/>
    <property type="evidence" value="ECO:0007669"/>
    <property type="project" value="InterPro"/>
</dbReference>
<feature type="region of interest" description="Disordered" evidence="5">
    <location>
        <begin position="117"/>
        <end position="137"/>
    </location>
</feature>
<comment type="similarity">
    <text evidence="2">Belongs to the FlgN family.</text>
</comment>
<evidence type="ECO:0000313" key="7">
    <source>
        <dbReference type="Proteomes" id="UP000243793"/>
    </source>
</evidence>
<dbReference type="KEGG" id="ocm:CBP12_06000"/>
<gene>
    <name evidence="6" type="ORF">CBP12_06000</name>
</gene>
<evidence type="ECO:0000256" key="1">
    <source>
        <dbReference type="ARBA" id="ARBA00002397"/>
    </source>
</evidence>
<evidence type="ECO:0000256" key="5">
    <source>
        <dbReference type="SAM" id="MobiDB-lite"/>
    </source>
</evidence>
<dbReference type="OrthoDB" id="5900563at2"/>
<dbReference type="Pfam" id="PF05130">
    <property type="entry name" value="FlgN"/>
    <property type="match status" value="1"/>
</dbReference>
<evidence type="ECO:0000256" key="2">
    <source>
        <dbReference type="ARBA" id="ARBA00007703"/>
    </source>
</evidence>
<reference evidence="7" key="1">
    <citation type="submission" date="2017-05" db="EMBL/GenBank/DDBJ databases">
        <authorList>
            <person name="Sung H."/>
        </authorList>
    </citation>
    <scope>NUCLEOTIDE SEQUENCE [LARGE SCALE GENOMIC DNA]</scope>
    <source>
        <strain evidence="7">AMac2203</strain>
    </source>
</reference>
<keyword evidence="6" id="KW-0966">Cell projection</keyword>
<keyword evidence="4" id="KW-0175">Coiled coil</keyword>
<keyword evidence="3" id="KW-1005">Bacterial flagellum biogenesis</keyword>
<evidence type="ECO:0000256" key="3">
    <source>
        <dbReference type="ARBA" id="ARBA00022795"/>
    </source>
</evidence>
<feature type="coiled-coil region" evidence="4">
    <location>
        <begin position="4"/>
        <end position="63"/>
    </location>
</feature>
<evidence type="ECO:0000313" key="6">
    <source>
        <dbReference type="EMBL" id="ART79759.1"/>
    </source>
</evidence>
<name>A0A1Y0CWV8_9GAMM</name>
<protein>
    <submittedName>
        <fullName evidence="6">Flagellar biosynthesis protein FlgN</fullName>
    </submittedName>
</protein>
<dbReference type="AlphaFoldDB" id="A0A1Y0CWV8"/>
<sequence length="137" mass="15505">MSLAALLTQQKSQLELLLEITQQELELIVKRQALDLPALAERKQTLLINIQNTDAELASHEERERLTTDFQPQVDSLRQLVTTCQEQSAVAEQLLEQSLNGVRQLANILSRLHERQSMTYDQKGHTKGINKGSGFKV</sequence>
<keyword evidence="7" id="KW-1185">Reference proteome</keyword>
<keyword evidence="6" id="KW-0282">Flagellum</keyword>
<keyword evidence="6" id="KW-0969">Cilium</keyword>
<organism evidence="6 7">
    <name type="scientific">Oceanisphaera avium</name>
    <dbReference type="NCBI Taxonomy" id="1903694"/>
    <lineage>
        <taxon>Bacteria</taxon>
        <taxon>Pseudomonadati</taxon>
        <taxon>Pseudomonadota</taxon>
        <taxon>Gammaproteobacteria</taxon>
        <taxon>Aeromonadales</taxon>
        <taxon>Aeromonadaceae</taxon>
        <taxon>Oceanisphaera</taxon>
    </lineage>
</organism>
<dbReference type="InterPro" id="IPR036679">
    <property type="entry name" value="FlgN-like_sf"/>
</dbReference>
<dbReference type="SUPFAM" id="SSF140566">
    <property type="entry name" value="FlgN-like"/>
    <property type="match status" value="1"/>
</dbReference>
<dbReference type="EMBL" id="CP021376">
    <property type="protein sequence ID" value="ART79759.1"/>
    <property type="molecule type" value="Genomic_DNA"/>
</dbReference>
<comment type="function">
    <text evidence="1">Required for the efficient initiation of filament assembly.</text>
</comment>
<evidence type="ECO:0000256" key="4">
    <source>
        <dbReference type="SAM" id="Coils"/>
    </source>
</evidence>
<proteinExistence type="inferred from homology"/>
<accession>A0A1Y0CWV8</accession>
<dbReference type="InterPro" id="IPR007809">
    <property type="entry name" value="FlgN-like"/>
</dbReference>
<dbReference type="Proteomes" id="UP000243793">
    <property type="component" value="Chromosome"/>
</dbReference>